<protein>
    <submittedName>
        <fullName evidence="1">Uncharacterized protein</fullName>
    </submittedName>
</protein>
<dbReference type="EMBL" id="BAAAEI010000014">
    <property type="protein sequence ID" value="GAA0361193.1"/>
    <property type="molecule type" value="Genomic_DNA"/>
</dbReference>
<sequence>MTDANLTSLSTEELLDMFEHVDDQRHPQQAQAIFMALQQRGALNDASLQARYSRDSGWLTQLWQLPLKLIFFPLSMQEKLSLTDARAKVARLATYAPQAEPQQH</sequence>
<dbReference type="Proteomes" id="UP001501757">
    <property type="component" value="Unassembled WGS sequence"/>
</dbReference>
<evidence type="ECO:0000313" key="1">
    <source>
        <dbReference type="EMBL" id="GAA0361193.1"/>
    </source>
</evidence>
<keyword evidence="2" id="KW-1185">Reference proteome</keyword>
<evidence type="ECO:0000313" key="2">
    <source>
        <dbReference type="Proteomes" id="UP001501757"/>
    </source>
</evidence>
<proteinExistence type="predicted"/>
<organism evidence="1 2">
    <name type="scientific">Bowmanella denitrificans</name>
    <dbReference type="NCBI Taxonomy" id="366582"/>
    <lineage>
        <taxon>Bacteria</taxon>
        <taxon>Pseudomonadati</taxon>
        <taxon>Pseudomonadota</taxon>
        <taxon>Gammaproteobacteria</taxon>
        <taxon>Alteromonadales</taxon>
        <taxon>Alteromonadaceae</taxon>
        <taxon>Bowmanella</taxon>
    </lineage>
</organism>
<reference evidence="1 2" key="1">
    <citation type="journal article" date="2019" name="Int. J. Syst. Evol. Microbiol.">
        <title>The Global Catalogue of Microorganisms (GCM) 10K type strain sequencing project: providing services to taxonomists for standard genome sequencing and annotation.</title>
        <authorList>
            <consortium name="The Broad Institute Genomics Platform"/>
            <consortium name="The Broad Institute Genome Sequencing Center for Infectious Disease"/>
            <person name="Wu L."/>
            <person name="Ma J."/>
        </authorList>
    </citation>
    <scope>NUCLEOTIDE SEQUENCE [LARGE SCALE GENOMIC DNA]</scope>
    <source>
        <strain evidence="1 2">JCM 13378</strain>
    </source>
</reference>
<gene>
    <name evidence="1" type="ORF">GCM10009092_26900</name>
</gene>
<comment type="caution">
    <text evidence="1">The sequence shown here is derived from an EMBL/GenBank/DDBJ whole genome shotgun (WGS) entry which is preliminary data.</text>
</comment>
<dbReference type="RefSeq" id="WP_343845559.1">
    <property type="nucleotide sequence ID" value="NZ_BAAAEI010000014.1"/>
</dbReference>
<accession>A0ABN0XDV1</accession>
<name>A0ABN0XDV1_9ALTE</name>